<dbReference type="AlphaFoldDB" id="A0A6C0HDQ3"/>
<sequence>MNFKVNVISDKYENILEDNINQLLQDETSTFSLESLSHLCDFLDQKFCSIEEKCASNVESIPEAFNKLQQLKIRRFKNAQIADSFVDTSVNRLIVLSVQTKNSITKFDYHFLRF</sequence>
<protein>
    <submittedName>
        <fullName evidence="1">Uncharacterized protein</fullName>
    </submittedName>
</protein>
<dbReference type="EMBL" id="MN739934">
    <property type="protein sequence ID" value="QHT78497.1"/>
    <property type="molecule type" value="Genomic_DNA"/>
</dbReference>
<accession>A0A6C0HDQ3</accession>
<evidence type="ECO:0000313" key="1">
    <source>
        <dbReference type="EMBL" id="QHT78497.1"/>
    </source>
</evidence>
<name>A0A6C0HDQ3_9ZZZZ</name>
<reference evidence="1" key="1">
    <citation type="journal article" date="2020" name="Nature">
        <title>Giant virus diversity and host interactions through global metagenomics.</title>
        <authorList>
            <person name="Schulz F."/>
            <person name="Roux S."/>
            <person name="Paez-Espino D."/>
            <person name="Jungbluth S."/>
            <person name="Walsh D.A."/>
            <person name="Denef V.J."/>
            <person name="McMahon K.D."/>
            <person name="Konstantinidis K.T."/>
            <person name="Eloe-Fadrosh E.A."/>
            <person name="Kyrpides N.C."/>
            <person name="Woyke T."/>
        </authorList>
    </citation>
    <scope>NUCLEOTIDE SEQUENCE</scope>
    <source>
        <strain evidence="1">GVMAG-M-3300023179-92</strain>
    </source>
</reference>
<proteinExistence type="predicted"/>
<organism evidence="1">
    <name type="scientific">viral metagenome</name>
    <dbReference type="NCBI Taxonomy" id="1070528"/>
    <lineage>
        <taxon>unclassified sequences</taxon>
        <taxon>metagenomes</taxon>
        <taxon>organismal metagenomes</taxon>
    </lineage>
</organism>